<keyword evidence="17" id="KW-1185">Reference proteome</keyword>
<keyword evidence="10 15" id="KW-0472">Membrane</keyword>
<comment type="activity regulation">
    <text evidence="15">Na(+) is not transported, but it plays an essential structural role and its presence is essential for fluoride channel function.</text>
</comment>
<evidence type="ECO:0000256" key="15">
    <source>
        <dbReference type="HAMAP-Rule" id="MF_00454"/>
    </source>
</evidence>
<keyword evidence="6 15" id="KW-0479">Metal-binding</keyword>
<evidence type="ECO:0000256" key="4">
    <source>
        <dbReference type="ARBA" id="ARBA00022519"/>
    </source>
</evidence>
<dbReference type="InterPro" id="IPR003691">
    <property type="entry name" value="FluC"/>
</dbReference>
<evidence type="ECO:0000256" key="1">
    <source>
        <dbReference type="ARBA" id="ARBA00004651"/>
    </source>
</evidence>
<feature type="transmembrane region" description="Helical" evidence="15">
    <location>
        <begin position="93"/>
        <end position="114"/>
    </location>
</feature>
<dbReference type="Proteomes" id="UP001455384">
    <property type="component" value="Chromosome"/>
</dbReference>
<feature type="binding site" evidence="15">
    <location>
        <position position="74"/>
    </location>
    <ligand>
        <name>Na(+)</name>
        <dbReference type="ChEBI" id="CHEBI:29101"/>
        <note>structural</note>
    </ligand>
</feature>
<evidence type="ECO:0000256" key="5">
    <source>
        <dbReference type="ARBA" id="ARBA00022692"/>
    </source>
</evidence>
<keyword evidence="8 15" id="KW-0915">Sodium</keyword>
<feature type="binding site" evidence="15">
    <location>
        <position position="71"/>
    </location>
    <ligand>
        <name>Na(+)</name>
        <dbReference type="ChEBI" id="CHEBI:29101"/>
        <note>structural</note>
    </ligand>
</feature>
<evidence type="ECO:0000256" key="9">
    <source>
        <dbReference type="ARBA" id="ARBA00023065"/>
    </source>
</evidence>
<comment type="subcellular location">
    <subcellularLocation>
        <location evidence="1 15">Cell membrane</location>
        <topology evidence="1 15">Multi-pass membrane protein</topology>
    </subcellularLocation>
</comment>
<dbReference type="EMBL" id="CP138333">
    <property type="protein sequence ID" value="WZX28681.1"/>
    <property type="molecule type" value="Genomic_DNA"/>
</dbReference>
<keyword evidence="7 15" id="KW-1133">Transmembrane helix</keyword>
<evidence type="ECO:0000313" key="16">
    <source>
        <dbReference type="EMBL" id="WZX28681.1"/>
    </source>
</evidence>
<feature type="transmembrane region" description="Helical" evidence="15">
    <location>
        <begin position="63"/>
        <end position="81"/>
    </location>
</feature>
<name>A0ABZ3CF08_9STAP</name>
<comment type="similarity">
    <text evidence="12 15">Belongs to the fluoride channel Fluc/FEX (TC 1.A.43) family.</text>
</comment>
<evidence type="ECO:0000256" key="8">
    <source>
        <dbReference type="ARBA" id="ARBA00023053"/>
    </source>
</evidence>
<keyword evidence="3 15" id="KW-1003">Cell membrane</keyword>
<dbReference type="Pfam" id="PF02537">
    <property type="entry name" value="CRCB"/>
    <property type="match status" value="1"/>
</dbReference>
<dbReference type="HAMAP" id="MF_00454">
    <property type="entry name" value="FluC"/>
    <property type="match status" value="1"/>
</dbReference>
<evidence type="ECO:0000256" key="11">
    <source>
        <dbReference type="ARBA" id="ARBA00023303"/>
    </source>
</evidence>
<sequence length="121" mass="13290">MKKYLFISLGAMIGALLRSSISFATVSGASPFFMGTLIVNMSGAFVAGVLLRRFHDREGHLRDFLITGLLGSFTTFSMLTYEQYLLLSYGEYFIFIIYLAVNMAGGFCLALLGWKAGGMGR</sequence>
<dbReference type="PANTHER" id="PTHR28259:SF18">
    <property type="entry name" value="FLUORIDE-SPECIFIC ION CHANNEL FLUC"/>
    <property type="match status" value="1"/>
</dbReference>
<evidence type="ECO:0000256" key="12">
    <source>
        <dbReference type="ARBA" id="ARBA00035120"/>
    </source>
</evidence>
<keyword evidence="4" id="KW-0997">Cell inner membrane</keyword>
<feature type="transmembrane region" description="Helical" evidence="15">
    <location>
        <begin position="32"/>
        <end position="51"/>
    </location>
</feature>
<keyword evidence="2 15" id="KW-0813">Transport</keyword>
<evidence type="ECO:0000256" key="2">
    <source>
        <dbReference type="ARBA" id="ARBA00022448"/>
    </source>
</evidence>
<keyword evidence="5 15" id="KW-0812">Transmembrane</keyword>
<evidence type="ECO:0000256" key="7">
    <source>
        <dbReference type="ARBA" id="ARBA00022989"/>
    </source>
</evidence>
<comment type="catalytic activity">
    <reaction evidence="13">
        <text>fluoride(in) = fluoride(out)</text>
        <dbReference type="Rhea" id="RHEA:76159"/>
        <dbReference type="ChEBI" id="CHEBI:17051"/>
    </reaction>
    <physiologicalReaction direction="left-to-right" evidence="13">
        <dbReference type="Rhea" id="RHEA:76160"/>
    </physiologicalReaction>
</comment>
<evidence type="ECO:0000256" key="6">
    <source>
        <dbReference type="ARBA" id="ARBA00022723"/>
    </source>
</evidence>
<gene>
    <name evidence="15" type="primary">fluC</name>
    <name evidence="15" type="synonym">crcB</name>
    <name evidence="16" type="ORF">RQP18_08255</name>
</gene>
<comment type="function">
    <text evidence="14 15">Fluoride-specific ion channel. Important for reducing fluoride concentration in the cell, thus reducing its toxicity.</text>
</comment>
<proteinExistence type="inferred from homology"/>
<evidence type="ECO:0000256" key="14">
    <source>
        <dbReference type="ARBA" id="ARBA00049940"/>
    </source>
</evidence>
<evidence type="ECO:0000256" key="10">
    <source>
        <dbReference type="ARBA" id="ARBA00023136"/>
    </source>
</evidence>
<evidence type="ECO:0000256" key="3">
    <source>
        <dbReference type="ARBA" id="ARBA00022475"/>
    </source>
</evidence>
<dbReference type="RefSeq" id="WP_342387263.1">
    <property type="nucleotide sequence ID" value="NZ_CP138333.2"/>
</dbReference>
<keyword evidence="11 15" id="KW-0407">Ion channel</keyword>
<protein>
    <recommendedName>
        <fullName evidence="15">Fluoride-specific ion channel FluC</fullName>
    </recommendedName>
</protein>
<evidence type="ECO:0000256" key="13">
    <source>
        <dbReference type="ARBA" id="ARBA00035585"/>
    </source>
</evidence>
<reference evidence="17" key="1">
    <citation type="submission" date="2023-10" db="EMBL/GenBank/DDBJ databases">
        <title>Genome analysis and identification of Salinococcus sp. Bachu38 nov., a PGPR from the rhizosphere of Tamarix.</title>
        <authorList>
            <person name="Liang Z."/>
            <person name="Zhang X."/>
            <person name="Jia J."/>
            <person name="Chen X."/>
            <person name="Wang Y."/>
            <person name="Wang Q."/>
            <person name="Wang R."/>
        </authorList>
    </citation>
    <scope>NUCLEOTIDE SEQUENCE [LARGE SCALE GENOMIC DNA]</scope>
    <source>
        <strain evidence="17">Bachu38</strain>
    </source>
</reference>
<organism evidence="16 17">
    <name type="scientific">Salinicoccus bachuensis</name>
    <dbReference type="NCBI Taxonomy" id="3136731"/>
    <lineage>
        <taxon>Bacteria</taxon>
        <taxon>Bacillati</taxon>
        <taxon>Bacillota</taxon>
        <taxon>Bacilli</taxon>
        <taxon>Bacillales</taxon>
        <taxon>Staphylococcaceae</taxon>
        <taxon>Salinicoccus</taxon>
    </lineage>
</organism>
<keyword evidence="9 15" id="KW-0406">Ion transport</keyword>
<dbReference type="PANTHER" id="PTHR28259">
    <property type="entry name" value="FLUORIDE EXPORT PROTEIN 1-RELATED"/>
    <property type="match status" value="1"/>
</dbReference>
<evidence type="ECO:0000313" key="17">
    <source>
        <dbReference type="Proteomes" id="UP001455384"/>
    </source>
</evidence>
<accession>A0ABZ3CF08</accession>